<dbReference type="Proteomes" id="UP000325375">
    <property type="component" value="Unassembled WGS sequence"/>
</dbReference>
<evidence type="ECO:0000313" key="1">
    <source>
        <dbReference type="EMBL" id="VVO36534.1"/>
    </source>
</evidence>
<dbReference type="RefSeq" id="WP_224788470.1">
    <property type="nucleotide sequence ID" value="NZ_CABVHX010000037.1"/>
</dbReference>
<dbReference type="EMBL" id="CABVHX010000037">
    <property type="protein sequence ID" value="VVO36534.1"/>
    <property type="molecule type" value="Genomic_DNA"/>
</dbReference>
<protein>
    <recommendedName>
        <fullName evidence="3">Alpha/beta hydrolase</fullName>
    </recommendedName>
</protein>
<dbReference type="InterPro" id="IPR029058">
    <property type="entry name" value="AB_hydrolase_fold"/>
</dbReference>
<dbReference type="SUPFAM" id="SSF53474">
    <property type="entry name" value="alpha/beta-Hydrolases"/>
    <property type="match status" value="1"/>
</dbReference>
<dbReference type="AlphaFoldDB" id="A0A5E7FC73"/>
<reference evidence="1 2" key="1">
    <citation type="submission" date="2019-09" db="EMBL/GenBank/DDBJ databases">
        <authorList>
            <person name="Chandra G."/>
            <person name="Truman W A."/>
        </authorList>
    </citation>
    <scope>NUCLEOTIDE SEQUENCE [LARGE SCALE GENOMIC DNA]</scope>
    <source>
        <strain evidence="1">PS718</strain>
    </source>
</reference>
<accession>A0A5E7FC73</accession>
<sequence length="241" mass="25976">MGTDTSTADGDKKNLGSHTLTCPTDEAVKQFRYMRRAAAFFIGGAGDKESYYGFGPKNNVARAQKSFDNSVIQANYAPGVKSYHLGYNQVIGEENIKTNVLQELCKSDAVYIVGHSLGGWNGAHLSNHLSGLGYSVKMLITLDPVGKGALVGGISNIYSDTPQPRAGLWINILAQSSDSNMSDWIAGIGEQWRLESGPNVNSIMDVNHETAGVMYTTALADGKSALSYMINSVNQHFRGEM</sequence>
<name>A0A5E7FC73_PSEFL</name>
<proteinExistence type="predicted"/>
<evidence type="ECO:0000313" key="2">
    <source>
        <dbReference type="Proteomes" id="UP000325375"/>
    </source>
</evidence>
<gene>
    <name evidence="1" type="ORF">PS718_05411</name>
</gene>
<evidence type="ECO:0008006" key="3">
    <source>
        <dbReference type="Google" id="ProtNLM"/>
    </source>
</evidence>
<organism evidence="1 2">
    <name type="scientific">Pseudomonas fluorescens</name>
    <dbReference type="NCBI Taxonomy" id="294"/>
    <lineage>
        <taxon>Bacteria</taxon>
        <taxon>Pseudomonadati</taxon>
        <taxon>Pseudomonadota</taxon>
        <taxon>Gammaproteobacteria</taxon>
        <taxon>Pseudomonadales</taxon>
        <taxon>Pseudomonadaceae</taxon>
        <taxon>Pseudomonas</taxon>
    </lineage>
</organism>